<organism evidence="1 2">
    <name type="scientific">Albula glossodonta</name>
    <name type="common">roundjaw bonefish</name>
    <dbReference type="NCBI Taxonomy" id="121402"/>
    <lineage>
        <taxon>Eukaryota</taxon>
        <taxon>Metazoa</taxon>
        <taxon>Chordata</taxon>
        <taxon>Craniata</taxon>
        <taxon>Vertebrata</taxon>
        <taxon>Euteleostomi</taxon>
        <taxon>Actinopterygii</taxon>
        <taxon>Neopterygii</taxon>
        <taxon>Teleostei</taxon>
        <taxon>Albuliformes</taxon>
        <taxon>Albulidae</taxon>
        <taxon>Albula</taxon>
    </lineage>
</organism>
<keyword evidence="2" id="KW-1185">Reference proteome</keyword>
<dbReference type="EMBL" id="JAFBMS010000001">
    <property type="protein sequence ID" value="KAG9356048.1"/>
    <property type="molecule type" value="Genomic_DNA"/>
</dbReference>
<evidence type="ECO:0000313" key="1">
    <source>
        <dbReference type="EMBL" id="KAG9356048.1"/>
    </source>
</evidence>
<comment type="caution">
    <text evidence="1">The sequence shown here is derived from an EMBL/GenBank/DDBJ whole genome shotgun (WGS) entry which is preliminary data.</text>
</comment>
<sequence length="66" mass="7100">MFLSVSLPDHRGSVAMVITPIRVVPFGICSHRTSASINAVPGFEGDMNRQILHPRSMSHSVTPGTV</sequence>
<dbReference type="Proteomes" id="UP000824540">
    <property type="component" value="Unassembled WGS sequence"/>
</dbReference>
<protein>
    <submittedName>
        <fullName evidence="1">Uncharacterized protein</fullName>
    </submittedName>
</protein>
<reference evidence="1" key="1">
    <citation type="thesis" date="2021" institute="BYU ScholarsArchive" country="Provo, UT, USA">
        <title>Applications of and Algorithms for Genome Assembly and Genomic Analyses with an Emphasis on Marine Teleosts.</title>
        <authorList>
            <person name="Pickett B.D."/>
        </authorList>
    </citation>
    <scope>NUCLEOTIDE SEQUENCE</scope>
    <source>
        <strain evidence="1">HI-2016</strain>
    </source>
</reference>
<dbReference type="AlphaFoldDB" id="A0A8T2PXP9"/>
<gene>
    <name evidence="1" type="ORF">JZ751_000892</name>
</gene>
<evidence type="ECO:0000313" key="2">
    <source>
        <dbReference type="Proteomes" id="UP000824540"/>
    </source>
</evidence>
<accession>A0A8T2PXP9</accession>
<name>A0A8T2PXP9_9TELE</name>
<proteinExistence type="predicted"/>